<dbReference type="InterPro" id="IPR007167">
    <property type="entry name" value="Fe-transptr_FeoA-like"/>
</dbReference>
<evidence type="ECO:0000313" key="4">
    <source>
        <dbReference type="Proteomes" id="UP001079657"/>
    </source>
</evidence>
<proteinExistence type="predicted"/>
<dbReference type="InterPro" id="IPR008988">
    <property type="entry name" value="Transcriptional_repressor_C"/>
</dbReference>
<dbReference type="RefSeq" id="WP_268047989.1">
    <property type="nucleotide sequence ID" value="NZ_JAPQES010000001.1"/>
</dbReference>
<evidence type="ECO:0000259" key="2">
    <source>
        <dbReference type="SMART" id="SM00899"/>
    </source>
</evidence>
<feature type="domain" description="Ferrous iron transporter FeoA-like" evidence="2">
    <location>
        <begin position="3"/>
        <end position="74"/>
    </location>
</feature>
<dbReference type="SUPFAM" id="SSF50037">
    <property type="entry name" value="C-terminal domain of transcriptional repressors"/>
    <property type="match status" value="1"/>
</dbReference>
<dbReference type="Gene3D" id="2.30.30.90">
    <property type="match status" value="1"/>
</dbReference>
<comment type="caution">
    <text evidence="3">The sequence shown here is derived from an EMBL/GenBank/DDBJ whole genome shotgun (WGS) entry which is preliminary data.</text>
</comment>
<sequence>MAKSLNEVGVGSKTKVTSISKDSNVRRRLMDMGIIPGIQVQISGKAPLGDPIEVLIRGYKLTLRKNEAMCITVE</sequence>
<dbReference type="Pfam" id="PF04023">
    <property type="entry name" value="FeoA"/>
    <property type="match status" value="1"/>
</dbReference>
<evidence type="ECO:0000313" key="3">
    <source>
        <dbReference type="EMBL" id="MCY6369614.1"/>
    </source>
</evidence>
<evidence type="ECO:0000256" key="1">
    <source>
        <dbReference type="ARBA" id="ARBA00023004"/>
    </source>
</evidence>
<reference evidence="3" key="1">
    <citation type="submission" date="2022-12" db="EMBL/GenBank/DDBJ databases">
        <authorList>
            <person name="Wang J."/>
        </authorList>
    </citation>
    <scope>NUCLEOTIDE SEQUENCE</scope>
    <source>
        <strain evidence="3">HY-42-06</strain>
    </source>
</reference>
<protein>
    <submittedName>
        <fullName evidence="3">Ferrous iron transport protein A</fullName>
    </submittedName>
</protein>
<dbReference type="InterPro" id="IPR038157">
    <property type="entry name" value="FeoA_core_dom"/>
</dbReference>
<dbReference type="PANTHER" id="PTHR42954">
    <property type="entry name" value="FE(2+) TRANSPORT PROTEIN A"/>
    <property type="match status" value="1"/>
</dbReference>
<dbReference type="EMBL" id="JAPQES010000001">
    <property type="protein sequence ID" value="MCY6369614.1"/>
    <property type="molecule type" value="Genomic_DNA"/>
</dbReference>
<dbReference type="SMART" id="SM00899">
    <property type="entry name" value="FeoA"/>
    <property type="match status" value="1"/>
</dbReference>
<dbReference type="InterPro" id="IPR052713">
    <property type="entry name" value="FeoA"/>
</dbReference>
<organism evidence="3 4">
    <name type="scientific">Clostridium ganghwense</name>
    <dbReference type="NCBI Taxonomy" id="312089"/>
    <lineage>
        <taxon>Bacteria</taxon>
        <taxon>Bacillati</taxon>
        <taxon>Bacillota</taxon>
        <taxon>Clostridia</taxon>
        <taxon>Eubacteriales</taxon>
        <taxon>Clostridiaceae</taxon>
        <taxon>Clostridium</taxon>
    </lineage>
</organism>
<dbReference type="PANTHER" id="PTHR42954:SF2">
    <property type="entry name" value="FE(2+) TRANSPORT PROTEIN A"/>
    <property type="match status" value="1"/>
</dbReference>
<keyword evidence="1" id="KW-0408">Iron</keyword>
<dbReference type="Proteomes" id="UP001079657">
    <property type="component" value="Unassembled WGS sequence"/>
</dbReference>
<name>A0ABT4CNR2_9CLOT</name>
<gene>
    <name evidence="3" type="ORF">OXH55_02990</name>
</gene>
<accession>A0ABT4CNR2</accession>
<keyword evidence="4" id="KW-1185">Reference proteome</keyword>